<keyword evidence="1" id="KW-0175">Coiled coil</keyword>
<dbReference type="Proteomes" id="UP000253805">
    <property type="component" value="Unassembled WGS sequence"/>
</dbReference>
<proteinExistence type="predicted"/>
<evidence type="ECO:0000313" key="2">
    <source>
        <dbReference type="EMBL" id="RDC42842.1"/>
    </source>
</evidence>
<evidence type="ECO:0000256" key="1">
    <source>
        <dbReference type="SAM" id="Coils"/>
    </source>
</evidence>
<sequence length="197" mass="20041">MSAKTLKSEVAAAAVATSGCGPEGVEVVEGAEVEQAFGRLEHLYAQLPAMEEKGAALARARSAATVDGLAKAAAYRAAELVRADALVTEAEARVSAAEAEGEQAAGEARLALMAAGTQRGLRVGPAQNAEQALARALEASPFDTVEEARAALLPAESLAALSAEVEAYQAAYAAALAVCQQLEDCEEPEGLEQSTAS</sequence>
<evidence type="ECO:0000313" key="3">
    <source>
        <dbReference type="Proteomes" id="UP000253805"/>
    </source>
</evidence>
<dbReference type="RefSeq" id="WP_114549428.1">
    <property type="nucleotide sequence ID" value="NZ_PPUT01000024.1"/>
</dbReference>
<reference evidence="2 3" key="1">
    <citation type="journal article" date="2018" name="Elife">
        <title>Discovery and characterization of a prevalent human gut bacterial enzyme sufficient for the inactivation of a family of plant toxins.</title>
        <authorList>
            <person name="Koppel N."/>
            <person name="Bisanz J.E."/>
            <person name="Pandelia M.E."/>
            <person name="Turnbaugh P.J."/>
            <person name="Balskus E.P."/>
        </authorList>
    </citation>
    <scope>NUCLEOTIDE SEQUENCE [LARGE SCALE GENOMIC DNA]</scope>
    <source>
        <strain evidence="2 3">OB21 GAM 11</strain>
    </source>
</reference>
<dbReference type="PROSITE" id="PS51257">
    <property type="entry name" value="PROKAR_LIPOPROTEIN"/>
    <property type="match status" value="1"/>
</dbReference>
<protein>
    <submittedName>
        <fullName evidence="2">Uncharacterized protein</fullName>
    </submittedName>
</protein>
<gene>
    <name evidence="2" type="ORF">C1850_08960</name>
</gene>
<name>A0A369NZ31_9ACTN</name>
<accession>A0A369NZ31</accession>
<organism evidence="2 3">
    <name type="scientific">Adlercreutzia equolifaciens subsp. celatus</name>
    <dbReference type="NCBI Taxonomy" id="394340"/>
    <lineage>
        <taxon>Bacteria</taxon>
        <taxon>Bacillati</taxon>
        <taxon>Actinomycetota</taxon>
        <taxon>Coriobacteriia</taxon>
        <taxon>Eggerthellales</taxon>
        <taxon>Eggerthellaceae</taxon>
        <taxon>Adlercreutzia</taxon>
    </lineage>
</organism>
<comment type="caution">
    <text evidence="2">The sequence shown here is derived from an EMBL/GenBank/DDBJ whole genome shotgun (WGS) entry which is preliminary data.</text>
</comment>
<dbReference type="EMBL" id="PPUT01000024">
    <property type="protein sequence ID" value="RDC42842.1"/>
    <property type="molecule type" value="Genomic_DNA"/>
</dbReference>
<dbReference type="AlphaFoldDB" id="A0A369NZ31"/>
<feature type="coiled-coil region" evidence="1">
    <location>
        <begin position="80"/>
        <end position="107"/>
    </location>
</feature>